<evidence type="ECO:0000313" key="3">
    <source>
        <dbReference type="Proteomes" id="UP000829196"/>
    </source>
</evidence>
<keyword evidence="1" id="KW-0472">Membrane</keyword>
<reference evidence="2" key="1">
    <citation type="journal article" date="2022" name="Front. Genet.">
        <title>Chromosome-Scale Assembly of the Dendrobium nobile Genome Provides Insights Into the Molecular Mechanism of the Biosynthesis of the Medicinal Active Ingredient of Dendrobium.</title>
        <authorList>
            <person name="Xu Q."/>
            <person name="Niu S.-C."/>
            <person name="Li K.-L."/>
            <person name="Zheng P.-J."/>
            <person name="Zhang X.-J."/>
            <person name="Jia Y."/>
            <person name="Liu Y."/>
            <person name="Niu Y.-X."/>
            <person name="Yu L.-H."/>
            <person name="Chen D.-F."/>
            <person name="Zhang G.-Q."/>
        </authorList>
    </citation>
    <scope>NUCLEOTIDE SEQUENCE</scope>
    <source>
        <tissue evidence="2">Leaf</tissue>
    </source>
</reference>
<evidence type="ECO:0000313" key="2">
    <source>
        <dbReference type="EMBL" id="KAI0504307.1"/>
    </source>
</evidence>
<sequence length="113" mass="12173">MPQIYIPVSTLWRHLTPSHFSSSPSATACLRLDCFLLIFWVLFLLIQLIIPSSLPLRFRGSSPPPSLKFLSQDAGPVAIVRSTGLKDLVCGEPANVTGVSNLGLGLVSEGDLI</sequence>
<dbReference type="EMBL" id="JAGYWB010000011">
    <property type="protein sequence ID" value="KAI0504307.1"/>
    <property type="molecule type" value="Genomic_DNA"/>
</dbReference>
<evidence type="ECO:0000256" key="1">
    <source>
        <dbReference type="SAM" id="Phobius"/>
    </source>
</evidence>
<dbReference type="Proteomes" id="UP000829196">
    <property type="component" value="Unassembled WGS sequence"/>
</dbReference>
<feature type="transmembrane region" description="Helical" evidence="1">
    <location>
        <begin position="30"/>
        <end position="50"/>
    </location>
</feature>
<keyword evidence="1" id="KW-1133">Transmembrane helix</keyword>
<accession>A0A8T3B400</accession>
<keyword evidence="3" id="KW-1185">Reference proteome</keyword>
<keyword evidence="1" id="KW-0812">Transmembrane</keyword>
<protein>
    <submittedName>
        <fullName evidence="2">Uncharacterized protein</fullName>
    </submittedName>
</protein>
<comment type="caution">
    <text evidence="2">The sequence shown here is derived from an EMBL/GenBank/DDBJ whole genome shotgun (WGS) entry which is preliminary data.</text>
</comment>
<gene>
    <name evidence="2" type="ORF">KFK09_015259</name>
</gene>
<dbReference type="AlphaFoldDB" id="A0A8T3B400"/>
<organism evidence="2 3">
    <name type="scientific">Dendrobium nobile</name>
    <name type="common">Orchid</name>
    <dbReference type="NCBI Taxonomy" id="94219"/>
    <lineage>
        <taxon>Eukaryota</taxon>
        <taxon>Viridiplantae</taxon>
        <taxon>Streptophyta</taxon>
        <taxon>Embryophyta</taxon>
        <taxon>Tracheophyta</taxon>
        <taxon>Spermatophyta</taxon>
        <taxon>Magnoliopsida</taxon>
        <taxon>Liliopsida</taxon>
        <taxon>Asparagales</taxon>
        <taxon>Orchidaceae</taxon>
        <taxon>Epidendroideae</taxon>
        <taxon>Malaxideae</taxon>
        <taxon>Dendrobiinae</taxon>
        <taxon>Dendrobium</taxon>
    </lineage>
</organism>
<proteinExistence type="predicted"/>
<name>A0A8T3B400_DENNO</name>
<dbReference type="SMR" id="A0A8T3B400"/>